<keyword evidence="2" id="KW-1185">Reference proteome</keyword>
<accession>A0AAE1A3D6</accession>
<evidence type="ECO:0000313" key="2">
    <source>
        <dbReference type="Proteomes" id="UP001283361"/>
    </source>
</evidence>
<protein>
    <submittedName>
        <fullName evidence="1">Uncharacterized protein</fullName>
    </submittedName>
</protein>
<dbReference type="AlphaFoldDB" id="A0AAE1A3D6"/>
<organism evidence="1 2">
    <name type="scientific">Elysia crispata</name>
    <name type="common">lettuce slug</name>
    <dbReference type="NCBI Taxonomy" id="231223"/>
    <lineage>
        <taxon>Eukaryota</taxon>
        <taxon>Metazoa</taxon>
        <taxon>Spiralia</taxon>
        <taxon>Lophotrochozoa</taxon>
        <taxon>Mollusca</taxon>
        <taxon>Gastropoda</taxon>
        <taxon>Heterobranchia</taxon>
        <taxon>Euthyneura</taxon>
        <taxon>Panpulmonata</taxon>
        <taxon>Sacoglossa</taxon>
        <taxon>Placobranchoidea</taxon>
        <taxon>Plakobranchidae</taxon>
        <taxon>Elysia</taxon>
    </lineage>
</organism>
<name>A0AAE1A3D6_9GAST</name>
<reference evidence="1" key="1">
    <citation type="journal article" date="2023" name="G3 (Bethesda)">
        <title>A reference genome for the long-term kleptoplast-retaining sea slug Elysia crispata morphotype clarki.</title>
        <authorList>
            <person name="Eastman K.E."/>
            <person name="Pendleton A.L."/>
            <person name="Shaikh M.A."/>
            <person name="Suttiyut T."/>
            <person name="Ogas R."/>
            <person name="Tomko P."/>
            <person name="Gavelis G."/>
            <person name="Widhalm J.R."/>
            <person name="Wisecaver J.H."/>
        </authorList>
    </citation>
    <scope>NUCLEOTIDE SEQUENCE</scope>
    <source>
        <strain evidence="1">ECLA1</strain>
    </source>
</reference>
<dbReference type="EMBL" id="JAWDGP010002758">
    <property type="protein sequence ID" value="KAK3780183.1"/>
    <property type="molecule type" value="Genomic_DNA"/>
</dbReference>
<dbReference type="Proteomes" id="UP001283361">
    <property type="component" value="Unassembled WGS sequence"/>
</dbReference>
<evidence type="ECO:0000313" key="1">
    <source>
        <dbReference type="EMBL" id="KAK3780183.1"/>
    </source>
</evidence>
<proteinExistence type="predicted"/>
<comment type="caution">
    <text evidence="1">The sequence shown here is derived from an EMBL/GenBank/DDBJ whole genome shotgun (WGS) entry which is preliminary data.</text>
</comment>
<gene>
    <name evidence="1" type="ORF">RRG08_051661</name>
</gene>
<sequence length="164" mass="18386">MSVKFAAVDCLTRPAQNVPDTFLDELHVGCLEPPEMSAVEGRLSGSVSNYSCCGDQEINVGHPDTPDSRPREQLDLIHSATRSAPETRVIFTLTKITRPVHLLTIQAWCWPEQTHCPAVPGEQIDHAPNIPGPLPHHFVVLTQGRTEEKMRRWEVNSPWFISFL</sequence>